<dbReference type="Gene3D" id="2.30.330.10">
    <property type="entry name" value="SpoA-like"/>
    <property type="match status" value="1"/>
</dbReference>
<keyword evidence="3" id="KW-1185">Reference proteome</keyword>
<keyword evidence="2" id="KW-0282">Flagellum</keyword>
<dbReference type="Pfam" id="PF01052">
    <property type="entry name" value="FliMN_C"/>
    <property type="match status" value="1"/>
</dbReference>
<dbReference type="EMBL" id="SSHH01000001">
    <property type="protein sequence ID" value="TIX51535.1"/>
    <property type="molecule type" value="Genomic_DNA"/>
</dbReference>
<gene>
    <name evidence="2" type="ORF">E5222_03520</name>
</gene>
<name>A0A4T3F2P8_9SPHN</name>
<sequence>MKSEGVLVAERALAQHSEALAGRAPEPAELAKDLGEMSGRLCQSLEEELERLLGGERPTVSCPKVDKANAAKLHKLVNTVAVNFLLADGQGGQVLASLNFPAALTLTDQVFGGSGTVTGAIPERLPSSCDLALVRLGKALGDALGQAFGREAPFALAAESRVLAKLVSTKDEEPLLMLACDVAREGCANWELMLTIRQSDAACLLSDEARKPRAAKGSGKANAGAAPFAAIPLPLTAQLARIEVPVAKISTLKPGDTLPLTLAASVPLRLGDTEIARGQVGASDGALALRITSMAWEKKGTSNDG</sequence>
<evidence type="ECO:0000313" key="2">
    <source>
        <dbReference type="EMBL" id="TIX51535.1"/>
    </source>
</evidence>
<dbReference type="Proteomes" id="UP000309389">
    <property type="component" value="Unassembled WGS sequence"/>
</dbReference>
<dbReference type="GO" id="GO:0050918">
    <property type="term" value="P:positive chemotaxis"/>
    <property type="evidence" value="ECO:0007669"/>
    <property type="project" value="TreeGrafter"/>
</dbReference>
<dbReference type="SUPFAM" id="SSF101801">
    <property type="entry name" value="Surface presentation of antigens (SPOA)"/>
    <property type="match status" value="1"/>
</dbReference>
<dbReference type="GO" id="GO:0071978">
    <property type="term" value="P:bacterial-type flagellum-dependent swarming motility"/>
    <property type="evidence" value="ECO:0007669"/>
    <property type="project" value="TreeGrafter"/>
</dbReference>
<dbReference type="OrthoDB" id="7421075at2"/>
<keyword evidence="2" id="KW-0969">Cilium</keyword>
<keyword evidence="2" id="KW-0966">Cell projection</keyword>
<dbReference type="AlphaFoldDB" id="A0A4T3F2P8"/>
<dbReference type="PANTHER" id="PTHR30034">
    <property type="entry name" value="FLAGELLAR MOTOR SWITCH PROTEIN FLIM"/>
    <property type="match status" value="1"/>
</dbReference>
<dbReference type="InterPro" id="IPR036429">
    <property type="entry name" value="SpoA-like_sf"/>
</dbReference>
<organism evidence="2 3">
    <name type="scientific">Alteraurantiacibacter aquimixticola</name>
    <dbReference type="NCBI Taxonomy" id="2489173"/>
    <lineage>
        <taxon>Bacteria</taxon>
        <taxon>Pseudomonadati</taxon>
        <taxon>Pseudomonadota</taxon>
        <taxon>Alphaproteobacteria</taxon>
        <taxon>Sphingomonadales</taxon>
        <taxon>Erythrobacteraceae</taxon>
        <taxon>Alteraurantiacibacter</taxon>
    </lineage>
</organism>
<reference evidence="2 3" key="1">
    <citation type="submission" date="2019-04" db="EMBL/GenBank/DDBJ databases">
        <title>Altererythrobacter aquimixticola sp. nov., isolated from sediment of junction between the ocean and a freshwater spring.</title>
        <authorList>
            <person name="Yoon J.-H."/>
        </authorList>
    </citation>
    <scope>NUCLEOTIDE SEQUENCE [LARGE SCALE GENOMIC DNA]</scope>
    <source>
        <strain evidence="2 3">SSKS-13</strain>
    </source>
</reference>
<accession>A0A4T3F2P8</accession>
<comment type="caution">
    <text evidence="2">The sequence shown here is derived from an EMBL/GenBank/DDBJ whole genome shotgun (WGS) entry which is preliminary data.</text>
</comment>
<dbReference type="InterPro" id="IPR001543">
    <property type="entry name" value="FliN-like_C"/>
</dbReference>
<feature type="domain" description="Flagellar motor switch protein FliN-like C-terminal" evidence="1">
    <location>
        <begin position="230"/>
        <end position="294"/>
    </location>
</feature>
<dbReference type="RefSeq" id="WP_136692321.1">
    <property type="nucleotide sequence ID" value="NZ_SSHH01000001.1"/>
</dbReference>
<evidence type="ECO:0000259" key="1">
    <source>
        <dbReference type="Pfam" id="PF01052"/>
    </source>
</evidence>
<proteinExistence type="predicted"/>
<dbReference type="PANTHER" id="PTHR30034:SF6">
    <property type="entry name" value="YOP PROTEINS TRANSLOCATION PROTEIN Q"/>
    <property type="match status" value="1"/>
</dbReference>
<protein>
    <submittedName>
        <fullName evidence="2">Flagellar motor switch protein FliM</fullName>
    </submittedName>
</protein>
<evidence type="ECO:0000313" key="3">
    <source>
        <dbReference type="Proteomes" id="UP000309389"/>
    </source>
</evidence>